<evidence type="ECO:0000313" key="1">
    <source>
        <dbReference type="EMBL" id="TQR12719.1"/>
    </source>
</evidence>
<proteinExistence type="predicted"/>
<dbReference type="InterPro" id="IPR043148">
    <property type="entry name" value="TagF_C"/>
</dbReference>
<comment type="caution">
    <text evidence="1">The sequence shown here is derived from an EMBL/GenBank/DDBJ whole genome shotgun (WGS) entry which is preliminary data.</text>
</comment>
<dbReference type="RefSeq" id="WP_142607882.1">
    <property type="nucleotide sequence ID" value="NZ_VDGG01000027.1"/>
</dbReference>
<organism evidence="1 2">
    <name type="scientific">Psychrobacillus soli</name>
    <dbReference type="NCBI Taxonomy" id="1543965"/>
    <lineage>
        <taxon>Bacteria</taxon>
        <taxon>Bacillati</taxon>
        <taxon>Bacillota</taxon>
        <taxon>Bacilli</taxon>
        <taxon>Bacillales</taxon>
        <taxon>Bacillaceae</taxon>
        <taxon>Psychrobacillus</taxon>
    </lineage>
</organism>
<gene>
    <name evidence="1" type="ORF">FG383_13305</name>
</gene>
<dbReference type="OrthoDB" id="49588at2"/>
<sequence length="473" mass="55789">MGMKNNLKDITDFIKDIELKYNLFEHEIDGIYFWKILRFQVYTILTKKLGLYGDPHPSNNISNLKKIIEVTKKEIDIYKYNALRSKEKKGILVFQSPRKGNYNGKKTDIYTYFLRDAFNELDFYDYEFLEVGTNNKEYYDSNSTKIALNSLYKMKVSSFFVKIRFGEQDKQLIERIKREIYESFNLEIDILLMTKKNIHNFKQTYKYYCKLFDSWKPKKIILICSYGQEPLIAAAQDKEITVIELQHGIMTNYHLGYSFPVKKKIPYFPDKILIFGKYWKDSTAIPLKEKNINIMGYPYLSTQLDKLKDTKKSQKTIAFISQGTIAKELIHIAYEFARDNIDYKVKYKLHPSEYKLWREIYPELIQADGLENFTIIDNNKRNLYQILAESEFQVGVYSTAIYEGIVLNCKTVLINFSGIEEMEFLIEKGVVMLAKNVEELEDCIKNFKTISYSTSDFFADNVNRIEIITPLLN</sequence>
<accession>A0A544T5L7</accession>
<dbReference type="EMBL" id="VDGG01000027">
    <property type="protein sequence ID" value="TQR12719.1"/>
    <property type="molecule type" value="Genomic_DNA"/>
</dbReference>
<dbReference type="Proteomes" id="UP000318937">
    <property type="component" value="Unassembled WGS sequence"/>
</dbReference>
<keyword evidence="2" id="KW-1185">Reference proteome</keyword>
<dbReference type="Gene3D" id="3.40.50.12580">
    <property type="match status" value="1"/>
</dbReference>
<dbReference type="AlphaFoldDB" id="A0A544T5L7"/>
<protein>
    <submittedName>
        <fullName evidence="1">Uncharacterized protein</fullName>
    </submittedName>
</protein>
<reference evidence="1 2" key="1">
    <citation type="submission" date="2019-05" db="EMBL/GenBank/DDBJ databases">
        <title>Psychrobacillus vulpis sp. nov., a new species isolated from feces of a red fox that inhabits in The Tablas de Daimiel Natural Park, Albacete, Spain.</title>
        <authorList>
            <person name="Rodriguez M."/>
            <person name="Reina J.C."/>
            <person name="Bejar V."/>
            <person name="Llamas I."/>
        </authorList>
    </citation>
    <scope>NUCLEOTIDE SEQUENCE [LARGE SCALE GENOMIC DNA]</scope>
    <source>
        <strain evidence="1 2">NHI-2</strain>
    </source>
</reference>
<name>A0A544T5L7_9BACI</name>
<evidence type="ECO:0000313" key="2">
    <source>
        <dbReference type="Proteomes" id="UP000318937"/>
    </source>
</evidence>